<dbReference type="InterPro" id="IPR004827">
    <property type="entry name" value="bZIP"/>
</dbReference>
<dbReference type="EMBL" id="CAMPGE010011279">
    <property type="protein sequence ID" value="CAI2370114.1"/>
    <property type="molecule type" value="Genomic_DNA"/>
</dbReference>
<protein>
    <recommendedName>
        <fullName evidence="2">BZIP domain-containing protein</fullName>
    </recommendedName>
</protein>
<feature type="domain" description="BZIP" evidence="2">
    <location>
        <begin position="9"/>
        <end position="65"/>
    </location>
</feature>
<dbReference type="InterPro" id="IPR046347">
    <property type="entry name" value="bZIP_sf"/>
</dbReference>
<reference evidence="3" key="1">
    <citation type="submission" date="2023-07" db="EMBL/GenBank/DDBJ databases">
        <authorList>
            <consortium name="AG Swart"/>
            <person name="Singh M."/>
            <person name="Singh A."/>
            <person name="Seah K."/>
            <person name="Emmerich C."/>
        </authorList>
    </citation>
    <scope>NUCLEOTIDE SEQUENCE</scope>
    <source>
        <strain evidence="3">DP1</strain>
    </source>
</reference>
<evidence type="ECO:0000313" key="4">
    <source>
        <dbReference type="Proteomes" id="UP001295684"/>
    </source>
</evidence>
<comment type="caution">
    <text evidence="3">The sequence shown here is derived from an EMBL/GenBank/DDBJ whole genome shotgun (WGS) entry which is preliminary data.</text>
</comment>
<accession>A0AAD1URX2</accession>
<evidence type="ECO:0000256" key="1">
    <source>
        <dbReference type="SAM" id="MobiDB-lite"/>
    </source>
</evidence>
<dbReference type="Proteomes" id="UP001295684">
    <property type="component" value="Unassembled WGS sequence"/>
</dbReference>
<dbReference type="GO" id="GO:0003700">
    <property type="term" value="F:DNA-binding transcription factor activity"/>
    <property type="evidence" value="ECO:0007669"/>
    <property type="project" value="InterPro"/>
</dbReference>
<dbReference type="AlphaFoldDB" id="A0AAD1URX2"/>
<sequence length="296" mass="35137">MDQLRNTAQAKKERKSAVERSREFRRRKKDYLTRLESKVKILEEEVSGLKKENYSLKHTISELKMIPTVGEQPCSSCHTSRPGLKKYSHPLYEYEDFVNNQMKKILIQNPSEIRYATLEQMVSQASDYSDSRRDLLKQKFNDILENMLSFSSKCYLMGFKNVNRAEFLRRNCTKKRREKYIDKEQSESKDIYFDTFLHTNIAKFIEKKGEGFKKSLTSIAVIARKLIRLRNDLFNEYKEQQNFIQDYDDYQKEDIISHYKFIDHVKSKTNLTPHSLFGIKAKTHSKEKYDAGELTE</sequence>
<gene>
    <name evidence="3" type="ORF">ECRASSUSDP1_LOCUS11422</name>
</gene>
<proteinExistence type="predicted"/>
<feature type="region of interest" description="Disordered" evidence="1">
    <location>
        <begin position="1"/>
        <end position="23"/>
    </location>
</feature>
<dbReference type="SUPFAM" id="SSF57959">
    <property type="entry name" value="Leucine zipper domain"/>
    <property type="match status" value="1"/>
</dbReference>
<dbReference type="Pfam" id="PF00170">
    <property type="entry name" value="bZIP_1"/>
    <property type="match status" value="1"/>
</dbReference>
<organism evidence="3 4">
    <name type="scientific">Euplotes crassus</name>
    <dbReference type="NCBI Taxonomy" id="5936"/>
    <lineage>
        <taxon>Eukaryota</taxon>
        <taxon>Sar</taxon>
        <taxon>Alveolata</taxon>
        <taxon>Ciliophora</taxon>
        <taxon>Intramacronucleata</taxon>
        <taxon>Spirotrichea</taxon>
        <taxon>Hypotrichia</taxon>
        <taxon>Euplotida</taxon>
        <taxon>Euplotidae</taxon>
        <taxon>Moneuplotes</taxon>
    </lineage>
</organism>
<evidence type="ECO:0000259" key="2">
    <source>
        <dbReference type="Pfam" id="PF00170"/>
    </source>
</evidence>
<dbReference type="Gene3D" id="1.20.5.170">
    <property type="match status" value="1"/>
</dbReference>
<name>A0AAD1URX2_EUPCR</name>
<evidence type="ECO:0000313" key="3">
    <source>
        <dbReference type="EMBL" id="CAI2370114.1"/>
    </source>
</evidence>
<keyword evidence="4" id="KW-1185">Reference proteome</keyword>